<keyword evidence="8" id="KW-0520">NAD</keyword>
<keyword evidence="11" id="KW-0479">Metal-binding</keyword>
<comment type="cofactor">
    <cofactor evidence="1">
        <name>heme b</name>
        <dbReference type="ChEBI" id="CHEBI:60344"/>
    </cofactor>
</comment>
<dbReference type="InterPro" id="IPR001433">
    <property type="entry name" value="OxRdtase_FAD/NAD-bd"/>
</dbReference>
<keyword evidence="15" id="KW-1185">Reference proteome</keyword>
<evidence type="ECO:0000256" key="11">
    <source>
        <dbReference type="RuleBase" id="RU000356"/>
    </source>
</evidence>
<dbReference type="SUPFAM" id="SSF63380">
    <property type="entry name" value="Riboflavin synthase domain-like"/>
    <property type="match status" value="1"/>
</dbReference>
<comment type="similarity">
    <text evidence="3">In the C-terminal section; belongs to the flavoprotein pyridine nucleotide cytochrome reductase family.</text>
</comment>
<dbReference type="Proteomes" id="UP000580474">
    <property type="component" value="Unassembled WGS sequence"/>
</dbReference>
<evidence type="ECO:0000256" key="6">
    <source>
        <dbReference type="ARBA" id="ARBA00022857"/>
    </source>
</evidence>
<dbReference type="Pfam" id="PF00175">
    <property type="entry name" value="NAD_binding_1"/>
    <property type="match status" value="1"/>
</dbReference>
<dbReference type="GO" id="GO:0019825">
    <property type="term" value="F:oxygen binding"/>
    <property type="evidence" value="ECO:0007669"/>
    <property type="project" value="InterPro"/>
</dbReference>
<dbReference type="GO" id="GO:0008941">
    <property type="term" value="F:nitric oxide dioxygenase NAD(P)H activity"/>
    <property type="evidence" value="ECO:0007669"/>
    <property type="project" value="UniProtKB-EC"/>
</dbReference>
<protein>
    <recommendedName>
        <fullName evidence="4">nitric oxide dioxygenase</fullName>
        <ecNumber evidence="4">1.14.12.17</ecNumber>
    </recommendedName>
</protein>
<dbReference type="SUPFAM" id="SSF46458">
    <property type="entry name" value="Globin-like"/>
    <property type="match status" value="1"/>
</dbReference>
<evidence type="ECO:0000313" key="15">
    <source>
        <dbReference type="Proteomes" id="UP000580474"/>
    </source>
</evidence>
<dbReference type="PANTHER" id="PTHR47354">
    <property type="entry name" value="NADH OXIDOREDUCTASE HCR"/>
    <property type="match status" value="1"/>
</dbReference>
<keyword evidence="11" id="KW-0813">Transport</keyword>
<dbReference type="CDD" id="cd06187">
    <property type="entry name" value="O2ase_reductase_like"/>
    <property type="match status" value="1"/>
</dbReference>
<dbReference type="InterPro" id="IPR017938">
    <property type="entry name" value="Riboflavin_synthase-like_b-brl"/>
</dbReference>
<comment type="catalytic activity">
    <reaction evidence="9">
        <text>2 nitric oxide + NADH + 2 O2 = 2 nitrate + NAD(+) + H(+)</text>
        <dbReference type="Rhea" id="RHEA:19469"/>
        <dbReference type="ChEBI" id="CHEBI:15378"/>
        <dbReference type="ChEBI" id="CHEBI:15379"/>
        <dbReference type="ChEBI" id="CHEBI:16480"/>
        <dbReference type="ChEBI" id="CHEBI:17632"/>
        <dbReference type="ChEBI" id="CHEBI:57540"/>
        <dbReference type="ChEBI" id="CHEBI:57945"/>
        <dbReference type="EC" id="1.14.12.17"/>
    </reaction>
</comment>
<dbReference type="InterPro" id="IPR017927">
    <property type="entry name" value="FAD-bd_FR_type"/>
</dbReference>
<dbReference type="Gene3D" id="1.10.490.10">
    <property type="entry name" value="Globins"/>
    <property type="match status" value="1"/>
</dbReference>
<comment type="caution">
    <text evidence="14">The sequence shown here is derived from an EMBL/GenBank/DDBJ whole genome shotgun (WGS) entry which is preliminary data.</text>
</comment>
<evidence type="ECO:0000313" key="14">
    <source>
        <dbReference type="EMBL" id="MBB5072720.1"/>
    </source>
</evidence>
<dbReference type="InterPro" id="IPR000971">
    <property type="entry name" value="Globin"/>
</dbReference>
<dbReference type="SUPFAM" id="SSF52343">
    <property type="entry name" value="Ferredoxin reductase-like, C-terminal NADP-linked domain"/>
    <property type="match status" value="1"/>
</dbReference>
<sequence>MVHLIRESWAGVEARSDEVARFFYAMLFSIAPNTRELFAANMESQRDRLMRALVHIIQMIDRPDDLLPFLHQLGRDHRKFGVVSAHYEAVGTALLAAIKKHSGTHWTQQVERAWAEAYTVLATAMISAANEDNGPAWYDGEVIGHTRLTRDLAVIRVQTDYPVPYHPGQYVSVEVPQRPRLWRYLTPANQPGDDGVLEFHVRTVDGGWVSRALVGHAQRGDRWRIGSPMGQLHVDRENERDVLMIAGGTGLAPMRSIVEDLAQYGENPQVRLYYGGRTREDLYDLANLQRVAMTNPWFTVTPVLEDDQAATGAEQGTLAEAVARHDWSRHEVLISGSPAMVRATVSKLLVTGVPLDQIHYDPFALD</sequence>
<dbReference type="GO" id="GO:0051537">
    <property type="term" value="F:2 iron, 2 sulfur cluster binding"/>
    <property type="evidence" value="ECO:0007669"/>
    <property type="project" value="UniProtKB-KW"/>
</dbReference>
<organism evidence="14 15">
    <name type="scientific">Saccharopolyspora gloriosae</name>
    <dbReference type="NCBI Taxonomy" id="455344"/>
    <lineage>
        <taxon>Bacteria</taxon>
        <taxon>Bacillati</taxon>
        <taxon>Actinomycetota</taxon>
        <taxon>Actinomycetes</taxon>
        <taxon>Pseudonocardiales</taxon>
        <taxon>Pseudonocardiaceae</taxon>
        <taxon>Saccharopolyspora</taxon>
    </lineage>
</organism>
<evidence type="ECO:0000259" key="13">
    <source>
        <dbReference type="PROSITE" id="PS51384"/>
    </source>
</evidence>
<dbReference type="InterPro" id="IPR012292">
    <property type="entry name" value="Globin/Proto"/>
</dbReference>
<dbReference type="Pfam" id="PF00970">
    <property type="entry name" value="FAD_binding_6"/>
    <property type="match status" value="1"/>
</dbReference>
<keyword evidence="7" id="KW-0411">Iron-sulfur</keyword>
<evidence type="ECO:0000256" key="2">
    <source>
        <dbReference type="ARBA" id="ARBA00001974"/>
    </source>
</evidence>
<comment type="catalytic activity">
    <reaction evidence="10">
        <text>2 nitric oxide + NADPH + 2 O2 = 2 nitrate + NADP(+) + H(+)</text>
        <dbReference type="Rhea" id="RHEA:19465"/>
        <dbReference type="ChEBI" id="CHEBI:15378"/>
        <dbReference type="ChEBI" id="CHEBI:15379"/>
        <dbReference type="ChEBI" id="CHEBI:16480"/>
        <dbReference type="ChEBI" id="CHEBI:17632"/>
        <dbReference type="ChEBI" id="CHEBI:57783"/>
        <dbReference type="ChEBI" id="CHEBI:58349"/>
        <dbReference type="EC" id="1.14.12.17"/>
    </reaction>
</comment>
<dbReference type="PROSITE" id="PS01033">
    <property type="entry name" value="GLOBIN"/>
    <property type="match status" value="1"/>
</dbReference>
<keyword evidence="11" id="KW-0561">Oxygen transport</keyword>
<feature type="domain" description="FAD-binding FR-type" evidence="13">
    <location>
        <begin position="135"/>
        <end position="235"/>
    </location>
</feature>
<reference evidence="14 15" key="1">
    <citation type="submission" date="2020-08" db="EMBL/GenBank/DDBJ databases">
        <title>Sequencing the genomes of 1000 actinobacteria strains.</title>
        <authorList>
            <person name="Klenk H.-P."/>
        </authorList>
    </citation>
    <scope>NUCLEOTIDE SEQUENCE [LARGE SCALE GENOMIC DNA]</scope>
    <source>
        <strain evidence="14 15">DSM 45582</strain>
    </source>
</reference>
<evidence type="ECO:0000256" key="1">
    <source>
        <dbReference type="ARBA" id="ARBA00001970"/>
    </source>
</evidence>
<evidence type="ECO:0000256" key="5">
    <source>
        <dbReference type="ARBA" id="ARBA00022714"/>
    </source>
</evidence>
<dbReference type="Pfam" id="PF00042">
    <property type="entry name" value="Globin"/>
    <property type="match status" value="1"/>
</dbReference>
<dbReference type="RefSeq" id="WP_184484259.1">
    <property type="nucleotide sequence ID" value="NZ_JACHIV010000001.1"/>
</dbReference>
<dbReference type="InterPro" id="IPR009050">
    <property type="entry name" value="Globin-like_sf"/>
</dbReference>
<dbReference type="PRINTS" id="PR00410">
    <property type="entry name" value="PHEHYDRXLASE"/>
</dbReference>
<dbReference type="CDD" id="cd19753">
    <property type="entry name" value="Mb-like_oxidoreductase"/>
    <property type="match status" value="1"/>
</dbReference>
<accession>A0A840NLI6</accession>
<keyword evidence="11" id="KW-0349">Heme</keyword>
<gene>
    <name evidence="14" type="ORF">BJ969_005808</name>
</gene>
<dbReference type="PROSITE" id="PS51384">
    <property type="entry name" value="FAD_FR"/>
    <property type="match status" value="1"/>
</dbReference>
<evidence type="ECO:0000256" key="4">
    <source>
        <dbReference type="ARBA" id="ARBA00012229"/>
    </source>
</evidence>
<comment type="similarity">
    <text evidence="11">Belongs to the globin family.</text>
</comment>
<dbReference type="GO" id="GO:0005344">
    <property type="term" value="F:oxygen carrier activity"/>
    <property type="evidence" value="ECO:0007669"/>
    <property type="project" value="UniProtKB-KW"/>
</dbReference>
<dbReference type="GO" id="GO:0020037">
    <property type="term" value="F:heme binding"/>
    <property type="evidence" value="ECO:0007669"/>
    <property type="project" value="InterPro"/>
</dbReference>
<dbReference type="EMBL" id="JACHIV010000001">
    <property type="protein sequence ID" value="MBB5072720.1"/>
    <property type="molecule type" value="Genomic_DNA"/>
</dbReference>
<dbReference type="AlphaFoldDB" id="A0A840NLI6"/>
<evidence type="ECO:0000256" key="10">
    <source>
        <dbReference type="ARBA" id="ARBA00049433"/>
    </source>
</evidence>
<dbReference type="PANTHER" id="PTHR47354:SF5">
    <property type="entry name" value="PROTEIN RFBI"/>
    <property type="match status" value="1"/>
</dbReference>
<evidence type="ECO:0000259" key="12">
    <source>
        <dbReference type="PROSITE" id="PS01033"/>
    </source>
</evidence>
<dbReference type="InterPro" id="IPR001709">
    <property type="entry name" value="Flavoprot_Pyr_Nucl_cyt_Rdtase"/>
</dbReference>
<evidence type="ECO:0000256" key="9">
    <source>
        <dbReference type="ARBA" id="ARBA00048649"/>
    </source>
</evidence>
<dbReference type="InterPro" id="IPR008333">
    <property type="entry name" value="Cbr1-like_FAD-bd_dom"/>
</dbReference>
<dbReference type="InterPro" id="IPR039261">
    <property type="entry name" value="FNR_nucleotide-bd"/>
</dbReference>
<evidence type="ECO:0000256" key="7">
    <source>
        <dbReference type="ARBA" id="ARBA00023014"/>
    </source>
</evidence>
<keyword evidence="11" id="KW-0408">Iron</keyword>
<dbReference type="EC" id="1.14.12.17" evidence="4"/>
<dbReference type="Gene3D" id="2.40.30.10">
    <property type="entry name" value="Translation factors"/>
    <property type="match status" value="1"/>
</dbReference>
<keyword evidence="6" id="KW-0521">NADP</keyword>
<comment type="cofactor">
    <cofactor evidence="2">
        <name>FAD</name>
        <dbReference type="ChEBI" id="CHEBI:57692"/>
    </cofactor>
</comment>
<name>A0A840NLI6_9PSEU</name>
<dbReference type="PRINTS" id="PR00371">
    <property type="entry name" value="FPNCR"/>
</dbReference>
<feature type="domain" description="Globin" evidence="12">
    <location>
        <begin position="1"/>
        <end position="130"/>
    </location>
</feature>
<dbReference type="InterPro" id="IPR050415">
    <property type="entry name" value="MRET"/>
</dbReference>
<evidence type="ECO:0000256" key="8">
    <source>
        <dbReference type="ARBA" id="ARBA00023027"/>
    </source>
</evidence>
<evidence type="ECO:0000256" key="3">
    <source>
        <dbReference type="ARBA" id="ARBA00006401"/>
    </source>
</evidence>
<dbReference type="Gene3D" id="3.40.50.80">
    <property type="entry name" value="Nucleotide-binding domain of ferredoxin-NADP reductase (FNR) module"/>
    <property type="match status" value="1"/>
</dbReference>
<keyword evidence="5" id="KW-0001">2Fe-2S</keyword>
<proteinExistence type="inferred from homology"/>